<comment type="caution">
    <text evidence="3">The sequence shown here is derived from an EMBL/GenBank/DDBJ whole genome shotgun (WGS) entry which is preliminary data.</text>
</comment>
<dbReference type="Pfam" id="PF00072">
    <property type="entry name" value="Response_reg"/>
    <property type="match status" value="1"/>
</dbReference>
<dbReference type="GO" id="GO:0000160">
    <property type="term" value="P:phosphorelay signal transduction system"/>
    <property type="evidence" value="ECO:0007669"/>
    <property type="project" value="InterPro"/>
</dbReference>
<dbReference type="OrthoDB" id="9787688at2"/>
<dbReference type="PANTHER" id="PTHR45228">
    <property type="entry name" value="CYCLIC DI-GMP PHOSPHODIESTERASE TM_0186-RELATED"/>
    <property type="match status" value="1"/>
</dbReference>
<evidence type="ECO:0000313" key="3">
    <source>
        <dbReference type="EMBL" id="RDE24836.1"/>
    </source>
</evidence>
<dbReference type="EMBL" id="QQOH01000001">
    <property type="protein sequence ID" value="RDE24836.1"/>
    <property type="molecule type" value="Genomic_DNA"/>
</dbReference>
<dbReference type="Proteomes" id="UP000253769">
    <property type="component" value="Unassembled WGS sequence"/>
</dbReference>
<proteinExistence type="predicted"/>
<dbReference type="InterPro" id="IPR001789">
    <property type="entry name" value="Sig_transdc_resp-reg_receiver"/>
</dbReference>
<organism evidence="3 4">
    <name type="scientific">Motiliproteus coralliicola</name>
    <dbReference type="NCBI Taxonomy" id="2283196"/>
    <lineage>
        <taxon>Bacteria</taxon>
        <taxon>Pseudomonadati</taxon>
        <taxon>Pseudomonadota</taxon>
        <taxon>Gammaproteobacteria</taxon>
        <taxon>Oceanospirillales</taxon>
        <taxon>Oceanospirillaceae</taxon>
        <taxon>Motiliproteus</taxon>
    </lineage>
</organism>
<reference evidence="3 4" key="1">
    <citation type="submission" date="2018-07" db="EMBL/GenBank/DDBJ databases">
        <title>Motiliproteus coralliicola sp. nov., a bacterium isolated from Coral.</title>
        <authorList>
            <person name="Wang G."/>
        </authorList>
    </citation>
    <scope>NUCLEOTIDE SEQUENCE [LARGE SCALE GENOMIC DNA]</scope>
    <source>
        <strain evidence="3 4">C34</strain>
    </source>
</reference>
<dbReference type="SMART" id="SM00448">
    <property type="entry name" value="REC"/>
    <property type="match status" value="1"/>
</dbReference>
<evidence type="ECO:0000259" key="2">
    <source>
        <dbReference type="PROSITE" id="PS50110"/>
    </source>
</evidence>
<name>A0A369WWB1_9GAMM</name>
<evidence type="ECO:0000313" key="4">
    <source>
        <dbReference type="Proteomes" id="UP000253769"/>
    </source>
</evidence>
<dbReference type="Gene3D" id="3.40.50.2300">
    <property type="match status" value="1"/>
</dbReference>
<feature type="modified residue" description="4-aspartylphosphate" evidence="1">
    <location>
        <position position="60"/>
    </location>
</feature>
<sequence length="347" mass="38525">MTPWKVLIVDDEEGIHGITRMIFRGYEFEKRPIKLISAMSGAQARELLQQHPDIAVALLDVVMETDHEGLQLVNHIRAELDNPDMRVILRTGHPGYAPEAQVIVNYDINDYLSKAELSASRLLTSVVVALRSFRDIKTARQQQDPQAEPQTTGQLAADTTKLLQTQIEPIVKQGRRLQSLELNPVAHDLSGELHARHQRLANTITLLDSHPLSANQEALTLAPLLDSVLKVFLPLSRQQGWLLDYRIGEQVPSQIQSDPELLQRLLLGAIELVARQANGSDLKLSLDGNQETGKLIVEIAPTDGQPTLGHDDWVNHLRGQLDRLCDALQGQLLEAGDEGVVRFSLLG</sequence>
<keyword evidence="1" id="KW-0597">Phosphoprotein</keyword>
<dbReference type="AlphaFoldDB" id="A0A369WWB1"/>
<feature type="domain" description="Response regulatory" evidence="2">
    <location>
        <begin position="5"/>
        <end position="129"/>
    </location>
</feature>
<dbReference type="SUPFAM" id="SSF52172">
    <property type="entry name" value="CheY-like"/>
    <property type="match status" value="1"/>
</dbReference>
<dbReference type="RefSeq" id="WP_114694427.1">
    <property type="nucleotide sequence ID" value="NZ_QQOH01000001.1"/>
</dbReference>
<gene>
    <name evidence="3" type="ORF">DV711_04425</name>
</gene>
<evidence type="ECO:0000256" key="1">
    <source>
        <dbReference type="PROSITE-ProRule" id="PRU00169"/>
    </source>
</evidence>
<protein>
    <submittedName>
        <fullName evidence="3">Response regulator</fullName>
    </submittedName>
</protein>
<keyword evidence="4" id="KW-1185">Reference proteome</keyword>
<dbReference type="InterPro" id="IPR052020">
    <property type="entry name" value="Cyclic_di-GMP/3'3'-cGAMP_PDE"/>
</dbReference>
<dbReference type="InterPro" id="IPR011006">
    <property type="entry name" value="CheY-like_superfamily"/>
</dbReference>
<dbReference type="PROSITE" id="PS50110">
    <property type="entry name" value="RESPONSE_REGULATORY"/>
    <property type="match status" value="1"/>
</dbReference>
<dbReference type="PANTHER" id="PTHR45228:SF9">
    <property type="entry name" value="3'3'-CGAMP-SPECIFIC PHOSPHODIESTERASE 2"/>
    <property type="match status" value="1"/>
</dbReference>
<accession>A0A369WWB1</accession>